<gene>
    <name evidence="2" type="ORF">DUNSADRAFT_265</name>
</gene>
<feature type="region of interest" description="Disordered" evidence="1">
    <location>
        <begin position="51"/>
        <end position="80"/>
    </location>
</feature>
<comment type="caution">
    <text evidence="2">The sequence shown here is derived from an EMBL/GenBank/DDBJ whole genome shotgun (WGS) entry which is preliminary data.</text>
</comment>
<feature type="region of interest" description="Disordered" evidence="1">
    <location>
        <begin position="16"/>
        <end position="35"/>
    </location>
</feature>
<evidence type="ECO:0000313" key="2">
    <source>
        <dbReference type="EMBL" id="KAF5827670.1"/>
    </source>
</evidence>
<reference evidence="2" key="1">
    <citation type="submission" date="2017-08" db="EMBL/GenBank/DDBJ databases">
        <authorList>
            <person name="Polle J.E."/>
            <person name="Barry K."/>
            <person name="Cushman J."/>
            <person name="Schmutz J."/>
            <person name="Tran D."/>
            <person name="Hathwaick L.T."/>
            <person name="Yim W.C."/>
            <person name="Jenkins J."/>
            <person name="Mckie-Krisberg Z.M."/>
            <person name="Prochnik S."/>
            <person name="Lindquist E."/>
            <person name="Dockter R.B."/>
            <person name="Adam C."/>
            <person name="Molina H."/>
            <person name="Bunkerborg J."/>
            <person name="Jin E."/>
            <person name="Buchheim M."/>
            <person name="Magnuson J."/>
        </authorList>
    </citation>
    <scope>NUCLEOTIDE SEQUENCE</scope>
    <source>
        <strain evidence="2">CCAP 19/18</strain>
    </source>
</reference>
<name>A0ABQ7FZ91_DUNSA</name>
<evidence type="ECO:0000256" key="1">
    <source>
        <dbReference type="SAM" id="MobiDB-lite"/>
    </source>
</evidence>
<keyword evidence="3" id="KW-1185">Reference proteome</keyword>
<organism evidence="2 3">
    <name type="scientific">Dunaliella salina</name>
    <name type="common">Green alga</name>
    <name type="synonym">Protococcus salinus</name>
    <dbReference type="NCBI Taxonomy" id="3046"/>
    <lineage>
        <taxon>Eukaryota</taxon>
        <taxon>Viridiplantae</taxon>
        <taxon>Chlorophyta</taxon>
        <taxon>core chlorophytes</taxon>
        <taxon>Chlorophyceae</taxon>
        <taxon>CS clade</taxon>
        <taxon>Chlamydomonadales</taxon>
        <taxon>Dunaliellaceae</taxon>
        <taxon>Dunaliella</taxon>
    </lineage>
</organism>
<sequence length="80" mass="8518">MLTGLLLAGNHAQYSSMPLSFDSPGPATQSLPNPWQPGLLLDQIECILGVQNEPNPLQPGAPADPNLLHLGPNERKSLQP</sequence>
<proteinExistence type="predicted"/>
<evidence type="ECO:0000313" key="3">
    <source>
        <dbReference type="Proteomes" id="UP000815325"/>
    </source>
</evidence>
<protein>
    <recommendedName>
        <fullName evidence="4">Encoded protein</fullName>
    </recommendedName>
</protein>
<evidence type="ECO:0008006" key="4">
    <source>
        <dbReference type="Google" id="ProtNLM"/>
    </source>
</evidence>
<dbReference type="EMBL" id="MU070451">
    <property type="protein sequence ID" value="KAF5827670.1"/>
    <property type="molecule type" value="Genomic_DNA"/>
</dbReference>
<accession>A0ABQ7FZ91</accession>
<dbReference type="Proteomes" id="UP000815325">
    <property type="component" value="Unassembled WGS sequence"/>
</dbReference>